<evidence type="ECO:0000313" key="3">
    <source>
        <dbReference type="Proteomes" id="UP001234989"/>
    </source>
</evidence>
<evidence type="ECO:0000313" key="2">
    <source>
        <dbReference type="EMBL" id="WMV57870.1"/>
    </source>
</evidence>
<organism evidence="2 3">
    <name type="scientific">Solanum verrucosum</name>
    <dbReference type="NCBI Taxonomy" id="315347"/>
    <lineage>
        <taxon>Eukaryota</taxon>
        <taxon>Viridiplantae</taxon>
        <taxon>Streptophyta</taxon>
        <taxon>Embryophyta</taxon>
        <taxon>Tracheophyta</taxon>
        <taxon>Spermatophyta</taxon>
        <taxon>Magnoliopsida</taxon>
        <taxon>eudicotyledons</taxon>
        <taxon>Gunneridae</taxon>
        <taxon>Pentapetalae</taxon>
        <taxon>asterids</taxon>
        <taxon>lamiids</taxon>
        <taxon>Solanales</taxon>
        <taxon>Solanaceae</taxon>
        <taxon>Solanoideae</taxon>
        <taxon>Solaneae</taxon>
        <taxon>Solanum</taxon>
    </lineage>
</organism>
<proteinExistence type="predicted"/>
<accession>A0AAF0V4T0</accession>
<dbReference type="EMBL" id="CP133623">
    <property type="protein sequence ID" value="WMV57870.1"/>
    <property type="molecule type" value="Genomic_DNA"/>
</dbReference>
<gene>
    <name evidence="2" type="ORF">MTR67_051255</name>
</gene>
<feature type="region of interest" description="Disordered" evidence="1">
    <location>
        <begin position="1"/>
        <end position="33"/>
    </location>
</feature>
<name>A0AAF0V4T0_SOLVR</name>
<protein>
    <submittedName>
        <fullName evidence="2">Uncharacterized protein</fullName>
    </submittedName>
</protein>
<dbReference type="AlphaFoldDB" id="A0AAF0V4T0"/>
<evidence type="ECO:0000256" key="1">
    <source>
        <dbReference type="SAM" id="MobiDB-lite"/>
    </source>
</evidence>
<dbReference type="Proteomes" id="UP001234989">
    <property type="component" value="Chromosome 12"/>
</dbReference>
<keyword evidence="3" id="KW-1185">Reference proteome</keyword>
<reference evidence="2" key="1">
    <citation type="submission" date="2023-08" db="EMBL/GenBank/DDBJ databases">
        <title>A de novo genome assembly of Solanum verrucosum Schlechtendal, a Mexican diploid species geographically isolated from the other diploid A-genome species in potato relatives.</title>
        <authorList>
            <person name="Hosaka K."/>
        </authorList>
    </citation>
    <scope>NUCLEOTIDE SEQUENCE</scope>
    <source>
        <tissue evidence="2">Young leaves</tissue>
    </source>
</reference>
<sequence length="91" mass="10072">MLNIGTDELSKQKQSFNNENQQEKGGGSTTLEHNSLIEANVSNEIPQTAKEYTEGASNCPVRLLVVVKCLHENLLLGYFSYLVCVSEINNL</sequence>